<dbReference type="InterPro" id="IPR036397">
    <property type="entry name" value="RNaseH_sf"/>
</dbReference>
<gene>
    <name evidence="2" type="ORF">FKBFPHBB_00006</name>
</gene>
<sequence>MIFTSSNYRTFKYKKRWGKREQQFKHTKGVKKVKFHENPRPHIMYHADTKEVTLGNGSLIYQISVEDDYSRGYMALCVFPKKHTYFVILTLLQAFRLQRKPKLFHHDNGGEYNNGVVSIESVERAIPEYIRFRNESKGQWARYGKTASSVLKMV</sequence>
<dbReference type="AlphaFoldDB" id="A0A7G9ZCM1"/>
<feature type="domain" description="Integrase catalytic" evidence="1">
    <location>
        <begin position="37"/>
        <end position="154"/>
    </location>
</feature>
<protein>
    <recommendedName>
        <fullName evidence="1">Integrase catalytic domain-containing protein</fullName>
    </recommendedName>
</protein>
<proteinExistence type="predicted"/>
<dbReference type="GO" id="GO:0003676">
    <property type="term" value="F:nucleic acid binding"/>
    <property type="evidence" value="ECO:0007669"/>
    <property type="project" value="InterPro"/>
</dbReference>
<dbReference type="PROSITE" id="PS50994">
    <property type="entry name" value="INTEGRASE"/>
    <property type="match status" value="1"/>
</dbReference>
<name>A0A7G9ZCM1_9EURY</name>
<dbReference type="Gene3D" id="3.30.420.10">
    <property type="entry name" value="Ribonuclease H-like superfamily/Ribonuclease H"/>
    <property type="match status" value="1"/>
</dbReference>
<dbReference type="GO" id="GO:0015074">
    <property type="term" value="P:DNA integration"/>
    <property type="evidence" value="ECO:0007669"/>
    <property type="project" value="InterPro"/>
</dbReference>
<evidence type="ECO:0000313" key="2">
    <source>
        <dbReference type="EMBL" id="QNO58005.1"/>
    </source>
</evidence>
<accession>A0A7G9ZCM1</accession>
<reference evidence="2" key="1">
    <citation type="submission" date="2020-06" db="EMBL/GenBank/DDBJ databases">
        <title>Unique genomic features of the anaerobic methanotrophic archaea.</title>
        <authorList>
            <person name="Chadwick G.L."/>
            <person name="Skennerton C.T."/>
            <person name="Laso-Perez R."/>
            <person name="Leu A.O."/>
            <person name="Speth D.R."/>
            <person name="Yu H."/>
            <person name="Morgan-Lang C."/>
            <person name="Hatzenpichler R."/>
            <person name="Goudeau D."/>
            <person name="Malmstrom R."/>
            <person name="Brazelton W.J."/>
            <person name="Woyke T."/>
            <person name="Hallam S.J."/>
            <person name="Tyson G.W."/>
            <person name="Wegener G."/>
            <person name="Boetius A."/>
            <person name="Orphan V."/>
        </authorList>
    </citation>
    <scope>NUCLEOTIDE SEQUENCE</scope>
</reference>
<dbReference type="SUPFAM" id="SSF53098">
    <property type="entry name" value="Ribonuclease H-like"/>
    <property type="match status" value="1"/>
</dbReference>
<dbReference type="InterPro" id="IPR012337">
    <property type="entry name" value="RNaseH-like_sf"/>
</dbReference>
<dbReference type="EMBL" id="MT631710">
    <property type="protein sequence ID" value="QNO58005.1"/>
    <property type="molecule type" value="Genomic_DNA"/>
</dbReference>
<organism evidence="2">
    <name type="scientific">Candidatus Methanophaga sp. ANME-1 ERB7</name>
    <dbReference type="NCBI Taxonomy" id="2759913"/>
    <lineage>
        <taxon>Archaea</taxon>
        <taxon>Methanobacteriati</taxon>
        <taxon>Methanobacteriota</taxon>
        <taxon>Stenosarchaea group</taxon>
        <taxon>Methanomicrobia</taxon>
        <taxon>Candidatus Methanophagales</taxon>
        <taxon>Candidatus Methanophagaceae</taxon>
        <taxon>Candidatus Methanophaga</taxon>
    </lineage>
</organism>
<dbReference type="InterPro" id="IPR001584">
    <property type="entry name" value="Integrase_cat-core"/>
</dbReference>
<evidence type="ECO:0000259" key="1">
    <source>
        <dbReference type="PROSITE" id="PS50994"/>
    </source>
</evidence>